<dbReference type="Proteomes" id="UP001596328">
    <property type="component" value="Unassembled WGS sequence"/>
</dbReference>
<organism evidence="1 2">
    <name type="scientific">Halobium palmae</name>
    <dbReference type="NCBI Taxonomy" id="1776492"/>
    <lineage>
        <taxon>Archaea</taxon>
        <taxon>Methanobacteriati</taxon>
        <taxon>Methanobacteriota</taxon>
        <taxon>Stenosarchaea group</taxon>
        <taxon>Halobacteria</taxon>
        <taxon>Halobacteriales</taxon>
        <taxon>Haloferacaceae</taxon>
        <taxon>Halobium</taxon>
    </lineage>
</organism>
<gene>
    <name evidence="1" type="ORF">ACFQE1_04745</name>
</gene>
<protein>
    <submittedName>
        <fullName evidence="1">dCTP deaminase</fullName>
    </submittedName>
</protein>
<evidence type="ECO:0000313" key="2">
    <source>
        <dbReference type="Proteomes" id="UP001596328"/>
    </source>
</evidence>
<keyword evidence="2" id="KW-1185">Reference proteome</keyword>
<sequence>GRVDFGGGELEAAATTPVETRYRNEDDDYAWWHLDAGQYLVSFNESLTGDGDVVLQTRDEVRARGAFHPTLFVDALDPVPLSVGEGGIRIKENARVSTAFESP</sequence>
<evidence type="ECO:0000313" key="1">
    <source>
        <dbReference type="EMBL" id="MFC6723701.1"/>
    </source>
</evidence>
<proteinExistence type="predicted"/>
<feature type="non-terminal residue" evidence="1">
    <location>
        <position position="1"/>
    </location>
</feature>
<dbReference type="EMBL" id="JBHSWU010000038">
    <property type="protein sequence ID" value="MFC6723701.1"/>
    <property type="molecule type" value="Genomic_DNA"/>
</dbReference>
<accession>A0ABD5RWZ2</accession>
<reference evidence="1 2" key="1">
    <citation type="journal article" date="2019" name="Int. J. Syst. Evol. Microbiol.">
        <title>The Global Catalogue of Microorganisms (GCM) 10K type strain sequencing project: providing services to taxonomists for standard genome sequencing and annotation.</title>
        <authorList>
            <consortium name="The Broad Institute Genomics Platform"/>
            <consortium name="The Broad Institute Genome Sequencing Center for Infectious Disease"/>
            <person name="Wu L."/>
            <person name="Ma J."/>
        </authorList>
    </citation>
    <scope>NUCLEOTIDE SEQUENCE [LARGE SCALE GENOMIC DNA]</scope>
    <source>
        <strain evidence="1 2">NBRC 111368</strain>
    </source>
</reference>
<dbReference type="AlphaFoldDB" id="A0ABD5RWZ2"/>
<name>A0ABD5RWZ2_9EURY</name>
<comment type="caution">
    <text evidence="1">The sequence shown here is derived from an EMBL/GenBank/DDBJ whole genome shotgun (WGS) entry which is preliminary data.</text>
</comment>